<keyword evidence="8" id="KW-0106">Calcium</keyword>
<dbReference type="SUPFAM" id="SSF52743">
    <property type="entry name" value="Subtilisin-like"/>
    <property type="match status" value="1"/>
</dbReference>
<keyword evidence="5 9" id="KW-0645">Protease</keyword>
<dbReference type="GO" id="GO:0005576">
    <property type="term" value="C:extracellular region"/>
    <property type="evidence" value="ECO:0007669"/>
    <property type="project" value="UniProtKB-SubCell"/>
</dbReference>
<keyword evidence="6 9" id="KW-0378">Hydrolase</keyword>
<dbReference type="PRINTS" id="PR00723">
    <property type="entry name" value="SUBTILISIN"/>
</dbReference>
<protein>
    <submittedName>
        <fullName evidence="12">BacP protein</fullName>
    </submittedName>
</protein>
<evidence type="ECO:0000256" key="7">
    <source>
        <dbReference type="ARBA" id="ARBA00022825"/>
    </source>
</evidence>
<evidence type="ECO:0000313" key="13">
    <source>
        <dbReference type="Proteomes" id="UP000191124"/>
    </source>
</evidence>
<organism evidence="12 13">
    <name type="scientific">Bacillus cereus</name>
    <dbReference type="NCBI Taxonomy" id="1396"/>
    <lineage>
        <taxon>Bacteria</taxon>
        <taxon>Bacillati</taxon>
        <taxon>Bacillota</taxon>
        <taxon>Bacilli</taxon>
        <taxon>Bacillales</taxon>
        <taxon>Bacillaceae</taxon>
        <taxon>Bacillus</taxon>
        <taxon>Bacillus cereus group</taxon>
    </lineage>
</organism>
<dbReference type="Proteomes" id="UP000191124">
    <property type="component" value="Unassembled WGS sequence"/>
</dbReference>
<evidence type="ECO:0000256" key="5">
    <source>
        <dbReference type="ARBA" id="ARBA00022670"/>
    </source>
</evidence>
<evidence type="ECO:0000256" key="2">
    <source>
        <dbReference type="ARBA" id="ARBA00004613"/>
    </source>
</evidence>
<evidence type="ECO:0000259" key="11">
    <source>
        <dbReference type="Pfam" id="PF00082"/>
    </source>
</evidence>
<reference evidence="12 13" key="1">
    <citation type="submission" date="2017-01" db="EMBL/GenBank/DDBJ databases">
        <title>Bacillus cereus isolates.</title>
        <authorList>
            <person name="Beno S.M."/>
        </authorList>
    </citation>
    <scope>NUCLEOTIDE SEQUENCE [LARGE SCALE GENOMIC DNA]</scope>
    <source>
        <strain evidence="12 13">FSL M7-1219</strain>
    </source>
</reference>
<dbReference type="Gene3D" id="3.40.50.200">
    <property type="entry name" value="Peptidase S8/S53 domain"/>
    <property type="match status" value="1"/>
</dbReference>
<dbReference type="InterPro" id="IPR036852">
    <property type="entry name" value="Peptidase_S8/S53_dom_sf"/>
</dbReference>
<dbReference type="PROSITE" id="PS00137">
    <property type="entry name" value="SUBTILASE_HIS"/>
    <property type="match status" value="1"/>
</dbReference>
<feature type="active site" description="Charge relay system" evidence="9">
    <location>
        <position position="178"/>
    </location>
</feature>
<sequence>MKKLKILTTILSVFSLSLVTQPVKAEEIEQKDNYKFILLDNEIQPNNKENIIHFLKENNAIEIKYTPEIQMISYKETNSNIQSNLDSKIRTKFKTSIEDVANSAKLTLQDPKISNPNERFANNKLNYSLSSKRTLNSITINEPVTNASPPWQIAKVTDNYQSHKITLGQKNVNIALVDSGVDYNHPELKDSIKYSEGKSYVPSAPELLDQNGHGTQVAGIIAAHDKLKGIVPNITITPYKVIGKKDGESVWTIQAIIDAANNGADVINLSLGTYKATNLEDENAIIKAYERAIQYAKEKNSIVVASAGNEGVNLDKPFEKTDEKNGVLYKIHVPGGLSNVLTVSGTDKNDEIVNYSNFGQEVDFSAPSGSYGTIINNQFKFDPSYLIGTTYPTYLEPTMLDAQLNTPKGYTLNLGTSLSVPAVSGTLGAIISRYYELHSTKPSADLTINYLKDGATDLAATGKDDQYGYGLVNSYKSTSCVK</sequence>
<keyword evidence="4" id="KW-0964">Secreted</keyword>
<comment type="cofactor">
    <cofactor evidence="1">
        <name>Ca(2+)</name>
        <dbReference type="ChEBI" id="CHEBI:29108"/>
    </cofactor>
</comment>
<dbReference type="InterPro" id="IPR000209">
    <property type="entry name" value="Peptidase_S8/S53_dom"/>
</dbReference>
<keyword evidence="10" id="KW-0732">Signal</keyword>
<feature type="domain" description="Peptidase S8/S53" evidence="11">
    <location>
        <begin position="170"/>
        <end position="470"/>
    </location>
</feature>
<dbReference type="GO" id="GO:0004252">
    <property type="term" value="F:serine-type endopeptidase activity"/>
    <property type="evidence" value="ECO:0007669"/>
    <property type="project" value="UniProtKB-UniRule"/>
</dbReference>
<feature type="signal peptide" evidence="10">
    <location>
        <begin position="1"/>
        <end position="25"/>
    </location>
</feature>
<evidence type="ECO:0000256" key="6">
    <source>
        <dbReference type="ARBA" id="ARBA00022801"/>
    </source>
</evidence>
<evidence type="ECO:0000256" key="3">
    <source>
        <dbReference type="ARBA" id="ARBA00011073"/>
    </source>
</evidence>
<feature type="chain" id="PRO_5013340788" evidence="10">
    <location>
        <begin position="26"/>
        <end position="482"/>
    </location>
</feature>
<dbReference type="AlphaFoldDB" id="A0A1S9U295"/>
<feature type="active site" description="Charge relay system" evidence="9">
    <location>
        <position position="417"/>
    </location>
</feature>
<evidence type="ECO:0000256" key="4">
    <source>
        <dbReference type="ARBA" id="ARBA00022525"/>
    </source>
</evidence>
<gene>
    <name evidence="12" type="ORF">BW892_28730</name>
</gene>
<dbReference type="PROSITE" id="PS51892">
    <property type="entry name" value="SUBTILASE"/>
    <property type="match status" value="1"/>
</dbReference>
<dbReference type="PANTHER" id="PTHR43806:SF11">
    <property type="entry name" value="CEREVISIN-RELATED"/>
    <property type="match status" value="1"/>
</dbReference>
<evidence type="ECO:0000313" key="12">
    <source>
        <dbReference type="EMBL" id="OOR16395.1"/>
    </source>
</evidence>
<comment type="caution">
    <text evidence="12">The sequence shown here is derived from an EMBL/GenBank/DDBJ whole genome shotgun (WGS) entry which is preliminary data.</text>
</comment>
<dbReference type="PANTHER" id="PTHR43806">
    <property type="entry name" value="PEPTIDASE S8"/>
    <property type="match status" value="1"/>
</dbReference>
<dbReference type="PROSITE" id="PS00136">
    <property type="entry name" value="SUBTILASE_ASP"/>
    <property type="match status" value="1"/>
</dbReference>
<evidence type="ECO:0000256" key="10">
    <source>
        <dbReference type="SAM" id="SignalP"/>
    </source>
</evidence>
<dbReference type="InterPro" id="IPR023827">
    <property type="entry name" value="Peptidase_S8_Asp-AS"/>
</dbReference>
<feature type="active site" description="Charge relay system" evidence="9">
    <location>
        <position position="213"/>
    </location>
</feature>
<evidence type="ECO:0000256" key="8">
    <source>
        <dbReference type="ARBA" id="ARBA00022837"/>
    </source>
</evidence>
<dbReference type="EMBL" id="MUAL01000173">
    <property type="protein sequence ID" value="OOR16395.1"/>
    <property type="molecule type" value="Genomic_DNA"/>
</dbReference>
<accession>A0A1S9U295</accession>
<comment type="similarity">
    <text evidence="3 9">Belongs to the peptidase S8 family.</text>
</comment>
<comment type="subcellular location">
    <subcellularLocation>
        <location evidence="2">Secreted</location>
    </subcellularLocation>
</comment>
<dbReference type="Pfam" id="PF00082">
    <property type="entry name" value="Peptidase_S8"/>
    <property type="match status" value="1"/>
</dbReference>
<evidence type="ECO:0000256" key="1">
    <source>
        <dbReference type="ARBA" id="ARBA00001913"/>
    </source>
</evidence>
<keyword evidence="7 9" id="KW-0720">Serine protease</keyword>
<name>A0A1S9U295_BACCE</name>
<dbReference type="InterPro" id="IPR022398">
    <property type="entry name" value="Peptidase_S8_His-AS"/>
</dbReference>
<dbReference type="InterPro" id="IPR050131">
    <property type="entry name" value="Peptidase_S8_subtilisin-like"/>
</dbReference>
<proteinExistence type="inferred from homology"/>
<dbReference type="RefSeq" id="WP_078182336.1">
    <property type="nucleotide sequence ID" value="NZ_MUAL01000173.1"/>
</dbReference>
<evidence type="ECO:0000256" key="9">
    <source>
        <dbReference type="PROSITE-ProRule" id="PRU01240"/>
    </source>
</evidence>
<dbReference type="GO" id="GO:0006508">
    <property type="term" value="P:proteolysis"/>
    <property type="evidence" value="ECO:0007669"/>
    <property type="project" value="UniProtKB-KW"/>
</dbReference>
<dbReference type="InterPro" id="IPR015500">
    <property type="entry name" value="Peptidase_S8_subtilisin-rel"/>
</dbReference>